<proteinExistence type="predicted"/>
<accession>A0A7T7WL67</accession>
<dbReference type="AlphaFoldDB" id="A0A7T7WL67"/>
<protein>
    <submittedName>
        <fullName evidence="1">Uncharacterized protein</fullName>
    </submittedName>
</protein>
<dbReference type="RefSeq" id="WP_200230793.1">
    <property type="nucleotide sequence ID" value="NZ_CP060811.1"/>
</dbReference>
<name>A0A7T7WL67_9GAMM</name>
<reference evidence="1 2" key="1">
    <citation type="submission" date="2020-08" db="EMBL/GenBank/DDBJ databases">
        <title>Emergence of ISAba1-mediated novel tet(X) in Acinetobacter variabilis from a chicken farm.</title>
        <authorList>
            <person name="Peng K."/>
            <person name="Li R."/>
        </authorList>
    </citation>
    <scope>NUCLEOTIDE SEQUENCE [LARGE SCALE GENOMIC DNA]</scope>
    <source>
        <strain evidence="1 2">XM9F202-2</strain>
    </source>
</reference>
<organism evidence="1 2">
    <name type="scientific">Acinetobacter variabilis</name>
    <dbReference type="NCBI Taxonomy" id="70346"/>
    <lineage>
        <taxon>Bacteria</taxon>
        <taxon>Pseudomonadati</taxon>
        <taxon>Pseudomonadota</taxon>
        <taxon>Gammaproteobacteria</taxon>
        <taxon>Moraxellales</taxon>
        <taxon>Moraxellaceae</taxon>
        <taxon>Acinetobacter</taxon>
    </lineage>
</organism>
<evidence type="ECO:0000313" key="1">
    <source>
        <dbReference type="EMBL" id="QQN89505.1"/>
    </source>
</evidence>
<evidence type="ECO:0000313" key="2">
    <source>
        <dbReference type="Proteomes" id="UP000596079"/>
    </source>
</evidence>
<dbReference type="EMBL" id="CP060811">
    <property type="protein sequence ID" value="QQN89505.1"/>
    <property type="molecule type" value="Genomic_DNA"/>
</dbReference>
<gene>
    <name evidence="1" type="ORF">IAQ69_03365</name>
</gene>
<dbReference type="Proteomes" id="UP000596079">
    <property type="component" value="Chromosome"/>
</dbReference>
<sequence length="110" mass="13038">MNHKFNGAIPCTPKKLAKQLLVESAKILSPIQRQALLDIYKTLDQAEDNIPQDLQAEQQHLAYPQNQFYDELNQEYWSGQHYESYSQEYPEDWLRRTQQRPHPKSSNTTY</sequence>